<dbReference type="KEGG" id="mis:MICPUN_59003"/>
<reference evidence="3 4" key="1">
    <citation type="journal article" date="2009" name="Science">
        <title>Green evolution and dynamic adaptations revealed by genomes of the marine picoeukaryotes Micromonas.</title>
        <authorList>
            <person name="Worden A.Z."/>
            <person name="Lee J.H."/>
            <person name="Mock T."/>
            <person name="Rouze P."/>
            <person name="Simmons M.P."/>
            <person name="Aerts A.L."/>
            <person name="Allen A.E."/>
            <person name="Cuvelier M.L."/>
            <person name="Derelle E."/>
            <person name="Everett M.V."/>
            <person name="Foulon E."/>
            <person name="Grimwood J."/>
            <person name="Gundlach H."/>
            <person name="Henrissat B."/>
            <person name="Napoli C."/>
            <person name="McDonald S.M."/>
            <person name="Parker M.S."/>
            <person name="Rombauts S."/>
            <person name="Salamov A."/>
            <person name="Von Dassow P."/>
            <person name="Badger J.H."/>
            <person name="Coutinho P.M."/>
            <person name="Demir E."/>
            <person name="Dubchak I."/>
            <person name="Gentemann C."/>
            <person name="Eikrem W."/>
            <person name="Gready J.E."/>
            <person name="John U."/>
            <person name="Lanier W."/>
            <person name="Lindquist E.A."/>
            <person name="Lucas S."/>
            <person name="Mayer K.F."/>
            <person name="Moreau H."/>
            <person name="Not F."/>
            <person name="Otillar R."/>
            <person name="Panaud O."/>
            <person name="Pangilinan J."/>
            <person name="Paulsen I."/>
            <person name="Piegu B."/>
            <person name="Poliakov A."/>
            <person name="Robbens S."/>
            <person name="Schmutz J."/>
            <person name="Toulza E."/>
            <person name="Wyss T."/>
            <person name="Zelensky A."/>
            <person name="Zhou K."/>
            <person name="Armbrust E.V."/>
            <person name="Bhattacharya D."/>
            <person name="Goodenough U.W."/>
            <person name="Van de Peer Y."/>
            <person name="Grigoriev I.V."/>
        </authorList>
    </citation>
    <scope>NUCLEOTIDE SEQUENCE [LARGE SCALE GENOMIC DNA]</scope>
    <source>
        <strain evidence="4">RCC299 / NOUM17</strain>
    </source>
</reference>
<dbReference type="Gene3D" id="2.60.40.10">
    <property type="entry name" value="Immunoglobulins"/>
    <property type="match status" value="1"/>
</dbReference>
<dbReference type="AlphaFoldDB" id="C1E9G2"/>
<dbReference type="GO" id="GO:0016020">
    <property type="term" value="C:membrane"/>
    <property type="evidence" value="ECO:0007669"/>
    <property type="project" value="TreeGrafter"/>
</dbReference>
<dbReference type="InterPro" id="IPR002044">
    <property type="entry name" value="CBM20"/>
</dbReference>
<name>C1E9G2_MICCC</name>
<evidence type="ECO:0000313" key="4">
    <source>
        <dbReference type="Proteomes" id="UP000002009"/>
    </source>
</evidence>
<evidence type="ECO:0000259" key="2">
    <source>
        <dbReference type="PROSITE" id="PS51166"/>
    </source>
</evidence>
<dbReference type="PANTHER" id="PTHR15048:SF0">
    <property type="entry name" value="STARCH-BINDING DOMAIN-CONTAINING PROTEIN 1"/>
    <property type="match status" value="1"/>
</dbReference>
<dbReference type="CAZy" id="CBM20">
    <property type="family name" value="Carbohydrate-Binding Module Family 20"/>
</dbReference>
<dbReference type="SMART" id="SM01065">
    <property type="entry name" value="CBM_2"/>
    <property type="match status" value="1"/>
</dbReference>
<dbReference type="InterPro" id="IPR013783">
    <property type="entry name" value="Ig-like_fold"/>
</dbReference>
<dbReference type="GO" id="GO:2001070">
    <property type="term" value="F:starch binding"/>
    <property type="evidence" value="ECO:0007669"/>
    <property type="project" value="InterPro"/>
</dbReference>
<gene>
    <name evidence="3" type="ORF">MICPUN_59003</name>
</gene>
<dbReference type="SUPFAM" id="SSF49452">
    <property type="entry name" value="Starch-binding domain-like"/>
    <property type="match status" value="1"/>
</dbReference>
<evidence type="ECO:0000256" key="1">
    <source>
        <dbReference type="SAM" id="Coils"/>
    </source>
</evidence>
<proteinExistence type="predicted"/>
<protein>
    <submittedName>
        <fullName evidence="3">Carbohydrate-binding module family 20 protein</fullName>
    </submittedName>
</protein>
<dbReference type="PANTHER" id="PTHR15048">
    <property type="entry name" value="STARCH-BINDING DOMAIN-CONTAINING PROTEIN 1"/>
    <property type="match status" value="1"/>
</dbReference>
<organism evidence="3 4">
    <name type="scientific">Micromonas commoda (strain RCC299 / NOUM17 / CCMP2709)</name>
    <name type="common">Picoplanktonic green alga</name>
    <dbReference type="NCBI Taxonomy" id="296587"/>
    <lineage>
        <taxon>Eukaryota</taxon>
        <taxon>Viridiplantae</taxon>
        <taxon>Chlorophyta</taxon>
        <taxon>Mamiellophyceae</taxon>
        <taxon>Mamiellales</taxon>
        <taxon>Mamiellaceae</taxon>
        <taxon>Micromonas</taxon>
    </lineage>
</organism>
<dbReference type="STRING" id="296587.C1E9G2"/>
<accession>C1E9G2</accession>
<feature type="domain" description="CBM20" evidence="2">
    <location>
        <begin position="107"/>
        <end position="214"/>
    </location>
</feature>
<evidence type="ECO:0000313" key="3">
    <source>
        <dbReference type="EMBL" id="ACO63978.1"/>
    </source>
</evidence>
<dbReference type="eggNOG" id="ENOG502QU99">
    <property type="taxonomic scope" value="Eukaryota"/>
</dbReference>
<sequence>MALALSVSASAASAKVAAHRAHGLKASSKTSAVVFPAKRGRHVVRADAVGTERNGDADASVSISAAPSAVNGTLATAGAVPSKEAALARARDIMAADPAAATALSLVGQKVDMKVCFSLHYVTKPGEDLFIIGSDERLGNWDQNQGVAMTWTEGNVWKCEMDLPAGGVFFYKYLVKLPGNGFKWQDGANNLLVLPEPWDVPEGGVFMADDDFGGVTREAQTQLAVKLISTEKEKVQLRVEANKAKEMTKAALQELLIAREELNKAQEKLAAYEGNVQTAFNGQLNGGANQR</sequence>
<dbReference type="PROSITE" id="PS51166">
    <property type="entry name" value="CBM20"/>
    <property type="match status" value="1"/>
</dbReference>
<dbReference type="Pfam" id="PF00686">
    <property type="entry name" value="CBM_20"/>
    <property type="match status" value="1"/>
</dbReference>
<dbReference type="OrthoDB" id="498705at2759"/>
<dbReference type="GeneID" id="8244008"/>
<dbReference type="InterPro" id="IPR013784">
    <property type="entry name" value="Carb-bd-like_fold"/>
</dbReference>
<dbReference type="EMBL" id="CP001327">
    <property type="protein sequence ID" value="ACO63978.1"/>
    <property type="molecule type" value="Genomic_DNA"/>
</dbReference>
<dbReference type="RefSeq" id="XP_002502720.1">
    <property type="nucleotide sequence ID" value="XM_002502674.1"/>
</dbReference>
<keyword evidence="1" id="KW-0175">Coiled coil</keyword>
<dbReference type="InParanoid" id="C1E9G2"/>
<dbReference type="Proteomes" id="UP000002009">
    <property type="component" value="Chromosome 6"/>
</dbReference>
<keyword evidence="4" id="KW-1185">Reference proteome</keyword>
<feature type="coiled-coil region" evidence="1">
    <location>
        <begin position="227"/>
        <end position="275"/>
    </location>
</feature>